<sequence>MDHDEPEVVVIADPPIATTPATGSEGIIQEERVMEIVETKMEEQPEVEKLMEQIKEMKEKIGMLEKEKYGKAAIKLAKQLENANAEEEETSKEPFVKVVSEIASEEDENPQANVLPALPVYAKAGGQNIENITNPEKFARVVQFKRVMKEKRIAQVENKAELEKVKTGNFQQPAANLNDRVKYRRGLGKCSQALNKVLKEGKYIIDYQYGRVSLSSPCVQKYLAHMVPTLEEEVALMAMELTNRIYNEAGLEIETIPYYELQFHVLQANLQEKLWHIFEAQLAKWTTTEPPWKA</sequence>
<evidence type="ECO:0000313" key="2">
    <source>
        <dbReference type="Proteomes" id="UP000887565"/>
    </source>
</evidence>
<organism evidence="2 3">
    <name type="scientific">Romanomermis culicivorax</name>
    <name type="common">Nematode worm</name>
    <dbReference type="NCBI Taxonomy" id="13658"/>
    <lineage>
        <taxon>Eukaryota</taxon>
        <taxon>Metazoa</taxon>
        <taxon>Ecdysozoa</taxon>
        <taxon>Nematoda</taxon>
        <taxon>Enoplea</taxon>
        <taxon>Dorylaimia</taxon>
        <taxon>Mermithida</taxon>
        <taxon>Mermithoidea</taxon>
        <taxon>Mermithidae</taxon>
        <taxon>Romanomermis</taxon>
    </lineage>
</organism>
<dbReference type="WBParaSite" id="nRc.2.0.1.t19540-RA">
    <property type="protein sequence ID" value="nRc.2.0.1.t19540-RA"/>
    <property type="gene ID" value="nRc.2.0.1.g19540"/>
</dbReference>
<feature type="coiled-coil region" evidence="1">
    <location>
        <begin position="40"/>
        <end position="93"/>
    </location>
</feature>
<name>A0A915IZI7_ROMCU</name>
<accession>A0A915IZI7</accession>
<keyword evidence="2" id="KW-1185">Reference proteome</keyword>
<evidence type="ECO:0000256" key="1">
    <source>
        <dbReference type="SAM" id="Coils"/>
    </source>
</evidence>
<evidence type="ECO:0000313" key="3">
    <source>
        <dbReference type="WBParaSite" id="nRc.2.0.1.t19540-RA"/>
    </source>
</evidence>
<proteinExistence type="predicted"/>
<dbReference type="Proteomes" id="UP000887565">
    <property type="component" value="Unplaced"/>
</dbReference>
<reference evidence="3" key="1">
    <citation type="submission" date="2022-11" db="UniProtKB">
        <authorList>
            <consortium name="WormBaseParasite"/>
        </authorList>
    </citation>
    <scope>IDENTIFICATION</scope>
</reference>
<dbReference type="AlphaFoldDB" id="A0A915IZI7"/>
<keyword evidence="1" id="KW-0175">Coiled coil</keyword>
<protein>
    <submittedName>
        <fullName evidence="3">Uncharacterized protein</fullName>
    </submittedName>
</protein>